<name>A0ABT1S3F6_9FIRM</name>
<dbReference type="EMBL" id="JANFZH010000050">
    <property type="protein sequence ID" value="MCQ4841451.1"/>
    <property type="molecule type" value="Genomic_DNA"/>
</dbReference>
<accession>A0ABT1S3F6</accession>
<dbReference type="PANTHER" id="PTHR42951">
    <property type="entry name" value="METALLO-BETA-LACTAMASE DOMAIN-CONTAINING"/>
    <property type="match status" value="1"/>
</dbReference>
<dbReference type="Proteomes" id="UP001524473">
    <property type="component" value="Unassembled WGS sequence"/>
</dbReference>
<evidence type="ECO:0000313" key="2">
    <source>
        <dbReference type="EMBL" id="MCQ4841451.1"/>
    </source>
</evidence>
<protein>
    <submittedName>
        <fullName evidence="2">MBL fold metallo-hydrolase</fullName>
    </submittedName>
</protein>
<evidence type="ECO:0000313" key="3">
    <source>
        <dbReference type="Proteomes" id="UP001524473"/>
    </source>
</evidence>
<sequence>MKTTEFVCRYFAKDTWQISGSACDCYLLIGEKEAVMIDAGSCDENIREFAQTLTEKPVNKVINTHSHFDHTGGNGYFQQIFATEGISRSAQNYMGECRDLSLLDYGFTYVTDGEILPIEGRPLEIIVLNCHSRDNLAVLDRKSRLLFVGDELDAGQVLLLPGYAEQRGQLHAVPAASVETYLGALNRLAQYRDAFDFICTGHNGSPLDPCYLDWFRELCRRILSGEETGSADCSGKTYSPSALHFPFPNAGYRRACWNGISLVYCASRLLDSDPPGPEPATPLHALSAYTIA</sequence>
<dbReference type="Gene3D" id="3.60.15.10">
    <property type="entry name" value="Ribonuclease Z/Hydroxyacylglutathione hydrolase-like"/>
    <property type="match status" value="1"/>
</dbReference>
<organism evidence="2 3">
    <name type="scientific">Neglectibacter timonensis</name>
    <dbReference type="NCBI Taxonomy" id="1776382"/>
    <lineage>
        <taxon>Bacteria</taxon>
        <taxon>Bacillati</taxon>
        <taxon>Bacillota</taxon>
        <taxon>Clostridia</taxon>
        <taxon>Eubacteriales</taxon>
        <taxon>Oscillospiraceae</taxon>
        <taxon>Neglectibacter</taxon>
    </lineage>
</organism>
<dbReference type="SMART" id="SM00849">
    <property type="entry name" value="Lactamase_B"/>
    <property type="match status" value="1"/>
</dbReference>
<dbReference type="InterPro" id="IPR001279">
    <property type="entry name" value="Metallo-B-lactamas"/>
</dbReference>
<gene>
    <name evidence="2" type="ORF">NE695_16190</name>
</gene>
<reference evidence="2 3" key="1">
    <citation type="submission" date="2022-06" db="EMBL/GenBank/DDBJ databases">
        <title>Isolation of gut microbiota from human fecal samples.</title>
        <authorList>
            <person name="Pamer E.G."/>
            <person name="Barat B."/>
            <person name="Waligurski E."/>
            <person name="Medina S."/>
            <person name="Paddock L."/>
            <person name="Mostad J."/>
        </authorList>
    </citation>
    <scope>NUCLEOTIDE SEQUENCE [LARGE SCALE GENOMIC DNA]</scope>
    <source>
        <strain evidence="2 3">DFI.9.73</strain>
    </source>
</reference>
<dbReference type="Pfam" id="PF00753">
    <property type="entry name" value="Lactamase_B"/>
    <property type="match status" value="1"/>
</dbReference>
<feature type="domain" description="Metallo-beta-lactamase" evidence="1">
    <location>
        <begin position="22"/>
        <end position="202"/>
    </location>
</feature>
<comment type="caution">
    <text evidence="2">The sequence shown here is derived from an EMBL/GenBank/DDBJ whole genome shotgun (WGS) entry which is preliminary data.</text>
</comment>
<dbReference type="InterPro" id="IPR036866">
    <property type="entry name" value="RibonucZ/Hydroxyglut_hydro"/>
</dbReference>
<dbReference type="PANTHER" id="PTHR42951:SF22">
    <property type="entry name" value="METALLO BETA-LACTAMASE SUPERFAMILY LIPOPROTEIN"/>
    <property type="match status" value="1"/>
</dbReference>
<proteinExistence type="predicted"/>
<keyword evidence="3" id="KW-1185">Reference proteome</keyword>
<dbReference type="InterPro" id="IPR050855">
    <property type="entry name" value="NDM-1-like"/>
</dbReference>
<evidence type="ECO:0000259" key="1">
    <source>
        <dbReference type="SMART" id="SM00849"/>
    </source>
</evidence>
<dbReference type="RefSeq" id="WP_256192336.1">
    <property type="nucleotide sequence ID" value="NZ_CAJKKG010000030.1"/>
</dbReference>
<dbReference type="SUPFAM" id="SSF56281">
    <property type="entry name" value="Metallo-hydrolase/oxidoreductase"/>
    <property type="match status" value="1"/>
</dbReference>